<evidence type="ECO:0000256" key="3">
    <source>
        <dbReference type="ARBA" id="ARBA00022490"/>
    </source>
</evidence>
<comment type="similarity">
    <text evidence="2">Belongs to the Fur family.</text>
</comment>
<feature type="binding site" evidence="11">
    <location>
        <position position="147"/>
    </location>
    <ligand>
        <name>Zn(2+)</name>
        <dbReference type="ChEBI" id="CHEBI:29105"/>
    </ligand>
</feature>
<keyword evidence="9" id="KW-0238">DNA-binding</keyword>
<dbReference type="InterPro" id="IPR043135">
    <property type="entry name" value="Fur_C"/>
</dbReference>
<sequence length="153" mass="16430">MAESGGVGAVVQEPTGREAVIQRLRDVGLRVTGPRLEVLQVLAAGGHMDVESITAAARERLGTLTSQAVYEMLRHFLETGLATKFDRPSLPAVFEIAGPPHQHALCMCCGRVENVAAEVPEPADPALRSWRMGEGAEIIFRGLCPDCLRAEEA</sequence>
<dbReference type="SUPFAM" id="SSF46785">
    <property type="entry name" value="Winged helix' DNA-binding domain"/>
    <property type="match status" value="1"/>
</dbReference>
<gene>
    <name evidence="13" type="primary">furA1</name>
    <name evidence="13" type="ORF">SLAV_09090</name>
</gene>
<evidence type="ECO:0000256" key="9">
    <source>
        <dbReference type="ARBA" id="ARBA00023125"/>
    </source>
</evidence>
<name>A0A2K8PAC6_STRLA</name>
<dbReference type="PANTHER" id="PTHR33202:SF18">
    <property type="entry name" value="TRANSCRIPTIONAL REGULATOR FURA"/>
    <property type="match status" value="1"/>
</dbReference>
<keyword evidence="6 11" id="KW-0862">Zinc</keyword>
<evidence type="ECO:0000256" key="12">
    <source>
        <dbReference type="PIRSR" id="PIRSR602481-2"/>
    </source>
</evidence>
<proteinExistence type="inferred from homology"/>
<keyword evidence="3" id="KW-0963">Cytoplasm</keyword>
<evidence type="ECO:0000313" key="13">
    <source>
        <dbReference type="EMBL" id="ATZ23687.1"/>
    </source>
</evidence>
<evidence type="ECO:0000256" key="11">
    <source>
        <dbReference type="PIRSR" id="PIRSR602481-1"/>
    </source>
</evidence>
<keyword evidence="7 12" id="KW-0408">Iron</keyword>
<dbReference type="PANTHER" id="PTHR33202">
    <property type="entry name" value="ZINC UPTAKE REGULATION PROTEIN"/>
    <property type="match status" value="1"/>
</dbReference>
<comment type="cofactor">
    <cofactor evidence="12">
        <name>Mn(2+)</name>
        <dbReference type="ChEBI" id="CHEBI:29035"/>
    </cofactor>
    <cofactor evidence="12">
        <name>Fe(2+)</name>
        <dbReference type="ChEBI" id="CHEBI:29033"/>
    </cofactor>
    <text evidence="12">Binds 1 Mn(2+) or Fe(2+) ion per subunit.</text>
</comment>
<keyword evidence="5 11" id="KW-0479">Metal-binding</keyword>
<dbReference type="GO" id="GO:0008270">
    <property type="term" value="F:zinc ion binding"/>
    <property type="evidence" value="ECO:0007669"/>
    <property type="project" value="TreeGrafter"/>
</dbReference>
<evidence type="ECO:0000256" key="8">
    <source>
        <dbReference type="ARBA" id="ARBA00023015"/>
    </source>
</evidence>
<feature type="binding site" evidence="12">
    <location>
        <position position="121"/>
    </location>
    <ligand>
        <name>Fe cation</name>
        <dbReference type="ChEBI" id="CHEBI:24875"/>
    </ligand>
</feature>
<comment type="subcellular location">
    <subcellularLocation>
        <location evidence="1">Cytoplasm</location>
    </subcellularLocation>
</comment>
<dbReference type="GO" id="GO:0003700">
    <property type="term" value="F:DNA-binding transcription factor activity"/>
    <property type="evidence" value="ECO:0007669"/>
    <property type="project" value="InterPro"/>
</dbReference>
<dbReference type="EMBL" id="CP024985">
    <property type="protein sequence ID" value="ATZ23687.1"/>
    <property type="molecule type" value="Genomic_DNA"/>
</dbReference>
<evidence type="ECO:0000256" key="6">
    <source>
        <dbReference type="ARBA" id="ARBA00022833"/>
    </source>
</evidence>
<dbReference type="GO" id="GO:0045892">
    <property type="term" value="P:negative regulation of DNA-templated transcription"/>
    <property type="evidence" value="ECO:0007669"/>
    <property type="project" value="TreeGrafter"/>
</dbReference>
<dbReference type="InterPro" id="IPR036388">
    <property type="entry name" value="WH-like_DNA-bd_sf"/>
</dbReference>
<evidence type="ECO:0000256" key="2">
    <source>
        <dbReference type="ARBA" id="ARBA00007957"/>
    </source>
</evidence>
<dbReference type="Proteomes" id="UP000231791">
    <property type="component" value="Chromosome"/>
</dbReference>
<organism evidence="13 14">
    <name type="scientific">Streptomyces lavendulae subsp. lavendulae</name>
    <dbReference type="NCBI Taxonomy" id="58340"/>
    <lineage>
        <taxon>Bacteria</taxon>
        <taxon>Bacillati</taxon>
        <taxon>Actinomycetota</taxon>
        <taxon>Actinomycetes</taxon>
        <taxon>Kitasatosporales</taxon>
        <taxon>Streptomycetaceae</taxon>
        <taxon>Streptomyces</taxon>
    </lineage>
</organism>
<dbReference type="KEGG" id="slx:SLAV_09090"/>
<dbReference type="GO" id="GO:1900376">
    <property type="term" value="P:regulation of secondary metabolite biosynthetic process"/>
    <property type="evidence" value="ECO:0007669"/>
    <property type="project" value="TreeGrafter"/>
</dbReference>
<feature type="binding site" evidence="11">
    <location>
        <position position="144"/>
    </location>
    <ligand>
        <name>Zn(2+)</name>
        <dbReference type="ChEBI" id="CHEBI:29105"/>
    </ligand>
</feature>
<dbReference type="Gene3D" id="3.30.1490.190">
    <property type="match status" value="1"/>
</dbReference>
<dbReference type="InterPro" id="IPR002481">
    <property type="entry name" value="FUR"/>
</dbReference>
<feature type="binding site" evidence="11">
    <location>
        <position position="106"/>
    </location>
    <ligand>
        <name>Zn(2+)</name>
        <dbReference type="ChEBI" id="CHEBI:29105"/>
    </ligand>
</feature>
<evidence type="ECO:0000313" key="14">
    <source>
        <dbReference type="Proteomes" id="UP000231791"/>
    </source>
</evidence>
<dbReference type="Gene3D" id="1.10.10.10">
    <property type="entry name" value="Winged helix-like DNA-binding domain superfamily/Winged helix DNA-binding domain"/>
    <property type="match status" value="1"/>
</dbReference>
<feature type="binding site" evidence="11">
    <location>
        <position position="109"/>
    </location>
    <ligand>
        <name>Zn(2+)</name>
        <dbReference type="ChEBI" id="CHEBI:29105"/>
    </ligand>
</feature>
<keyword evidence="14" id="KW-1185">Reference proteome</keyword>
<protein>
    <submittedName>
        <fullName evidence="13">Transcriptional regulator FurA</fullName>
    </submittedName>
</protein>
<comment type="cofactor">
    <cofactor evidence="11">
        <name>Zn(2+)</name>
        <dbReference type="ChEBI" id="CHEBI:29105"/>
    </cofactor>
    <text evidence="11">Binds 1 zinc ion per subunit.</text>
</comment>
<dbReference type="GO" id="GO:0000976">
    <property type="term" value="F:transcription cis-regulatory region binding"/>
    <property type="evidence" value="ECO:0007669"/>
    <property type="project" value="TreeGrafter"/>
</dbReference>
<dbReference type="AlphaFoldDB" id="A0A2K8PAC6"/>
<keyword evidence="8" id="KW-0805">Transcription regulation</keyword>
<dbReference type="InterPro" id="IPR036390">
    <property type="entry name" value="WH_DNA-bd_sf"/>
</dbReference>
<evidence type="ECO:0000256" key="1">
    <source>
        <dbReference type="ARBA" id="ARBA00004496"/>
    </source>
</evidence>
<evidence type="ECO:0000256" key="10">
    <source>
        <dbReference type="ARBA" id="ARBA00023163"/>
    </source>
</evidence>
<dbReference type="GO" id="GO:0005737">
    <property type="term" value="C:cytoplasm"/>
    <property type="evidence" value="ECO:0007669"/>
    <property type="project" value="UniProtKB-SubCell"/>
</dbReference>
<dbReference type="Pfam" id="PF01475">
    <property type="entry name" value="FUR"/>
    <property type="match status" value="1"/>
</dbReference>
<keyword evidence="10" id="KW-0804">Transcription</keyword>
<evidence type="ECO:0000256" key="4">
    <source>
        <dbReference type="ARBA" id="ARBA00022491"/>
    </source>
</evidence>
<evidence type="ECO:0000256" key="5">
    <source>
        <dbReference type="ARBA" id="ARBA00022723"/>
    </source>
</evidence>
<keyword evidence="4" id="KW-0678">Repressor</keyword>
<evidence type="ECO:0000256" key="7">
    <source>
        <dbReference type="ARBA" id="ARBA00023004"/>
    </source>
</evidence>
<accession>A0A2K8PAC6</accession>
<reference evidence="13 14" key="1">
    <citation type="submission" date="2017-11" db="EMBL/GenBank/DDBJ databases">
        <title>Complete genome sequence of Streptomyces lavendulae subsp. lavendulae CCM 3239 (formerly 'Streptomyces aureofaciens CCM 3239'), the producer of the angucycline-type antibiotic auricin.</title>
        <authorList>
            <person name="Busche T."/>
            <person name="Novakova R."/>
            <person name="Al'Dilaimi A."/>
            <person name="Homerova D."/>
            <person name="Feckova L."/>
            <person name="Rezuchova B."/>
            <person name="Mingyar E."/>
            <person name="Csolleiova D."/>
            <person name="Bekeova C."/>
            <person name="Winkler A."/>
            <person name="Sevcikova B."/>
            <person name="Kalinowski J."/>
            <person name="Kormanec J."/>
            <person name="Ruckert C."/>
        </authorList>
    </citation>
    <scope>NUCLEOTIDE SEQUENCE [LARGE SCALE GENOMIC DNA]</scope>
    <source>
        <strain evidence="13 14">CCM 3239</strain>
    </source>
</reference>